<dbReference type="SUPFAM" id="SSF49899">
    <property type="entry name" value="Concanavalin A-like lectins/glucanases"/>
    <property type="match status" value="1"/>
</dbReference>
<evidence type="ECO:0000256" key="1">
    <source>
        <dbReference type="SAM" id="SignalP"/>
    </source>
</evidence>
<evidence type="ECO:0000259" key="2">
    <source>
        <dbReference type="PROSITE" id="PS51762"/>
    </source>
</evidence>
<protein>
    <recommendedName>
        <fullName evidence="2">GH16 domain-containing protein</fullName>
    </recommendedName>
</protein>
<dbReference type="InterPro" id="IPR000757">
    <property type="entry name" value="Beta-glucanase-like"/>
</dbReference>
<evidence type="ECO:0000313" key="4">
    <source>
        <dbReference type="Proteomes" id="UP001600064"/>
    </source>
</evidence>
<sequence>MRATLAALSFLASLASANPAPFYPGLELLWSDAFDGNPGETPNTTNWNIITNVRTNNEIQTYTTSNTNLQLTGGSTVQLIPLRDPATGEWTSARIESHHVFTPAAGRLTVVEAAIRLGANPPGTRQGLWPAFWLLGDSIHHGTEWPICGELDILENVNGAPVAHGTLHCGRTQDLGGPCNEPIGRTSATALEDLEGWHAWRLEIDRRDGGRGWLGESVRWLKDGNEWFSVRAEDIGDEGVWATLTHSPLFIILNVAVGGNWPGNPNDATLDGYGGMMEVDYVAIYQG</sequence>
<gene>
    <name evidence="3" type="ORF">VTJ83DRAFT_7560</name>
</gene>
<dbReference type="GeneID" id="98129040"/>
<dbReference type="Proteomes" id="UP001600064">
    <property type="component" value="Unassembled WGS sequence"/>
</dbReference>
<keyword evidence="1" id="KW-0732">Signal</keyword>
<reference evidence="3 4" key="1">
    <citation type="journal article" date="2024" name="Commun. Biol.">
        <title>Comparative genomic analysis of thermophilic fungi reveals convergent evolutionary adaptations and gene losses.</title>
        <authorList>
            <person name="Steindorff A.S."/>
            <person name="Aguilar-Pontes M.V."/>
            <person name="Robinson A.J."/>
            <person name="Andreopoulos B."/>
            <person name="LaButti K."/>
            <person name="Kuo A."/>
            <person name="Mondo S."/>
            <person name="Riley R."/>
            <person name="Otillar R."/>
            <person name="Haridas S."/>
            <person name="Lipzen A."/>
            <person name="Grimwood J."/>
            <person name="Schmutz J."/>
            <person name="Clum A."/>
            <person name="Reid I.D."/>
            <person name="Moisan M.C."/>
            <person name="Butler G."/>
            <person name="Nguyen T.T.M."/>
            <person name="Dewar K."/>
            <person name="Conant G."/>
            <person name="Drula E."/>
            <person name="Henrissat B."/>
            <person name="Hansel C."/>
            <person name="Singer S."/>
            <person name="Hutchinson M.I."/>
            <person name="de Vries R.P."/>
            <person name="Natvig D.O."/>
            <person name="Powell A.J."/>
            <person name="Tsang A."/>
            <person name="Grigoriev I.V."/>
        </authorList>
    </citation>
    <scope>NUCLEOTIDE SEQUENCE [LARGE SCALE GENOMIC DNA]</scope>
    <source>
        <strain evidence="3 4">ATCC 22073</strain>
    </source>
</reference>
<dbReference type="InterPro" id="IPR013320">
    <property type="entry name" value="ConA-like_dom_sf"/>
</dbReference>
<proteinExistence type="predicted"/>
<dbReference type="InterPro" id="IPR050546">
    <property type="entry name" value="Glycosyl_Hydrlase_16"/>
</dbReference>
<dbReference type="RefSeq" id="XP_070863777.1">
    <property type="nucleotide sequence ID" value="XM_071014396.1"/>
</dbReference>
<dbReference type="PROSITE" id="PS51762">
    <property type="entry name" value="GH16_2"/>
    <property type="match status" value="1"/>
</dbReference>
<dbReference type="EMBL" id="JAZGUE010000007">
    <property type="protein sequence ID" value="KAL2265050.1"/>
    <property type="molecule type" value="Genomic_DNA"/>
</dbReference>
<accession>A0ABR4D4U2</accession>
<evidence type="ECO:0000313" key="3">
    <source>
        <dbReference type="EMBL" id="KAL2265050.1"/>
    </source>
</evidence>
<organism evidence="3 4">
    <name type="scientific">Remersonia thermophila</name>
    <dbReference type="NCBI Taxonomy" id="72144"/>
    <lineage>
        <taxon>Eukaryota</taxon>
        <taxon>Fungi</taxon>
        <taxon>Dikarya</taxon>
        <taxon>Ascomycota</taxon>
        <taxon>Pezizomycotina</taxon>
        <taxon>Sordariomycetes</taxon>
        <taxon>Sordariomycetidae</taxon>
        <taxon>Sordariales</taxon>
        <taxon>Sordariales incertae sedis</taxon>
        <taxon>Remersonia</taxon>
    </lineage>
</organism>
<name>A0ABR4D4U2_9PEZI</name>
<dbReference type="Pfam" id="PF26113">
    <property type="entry name" value="GH16_XgeA"/>
    <property type="match status" value="1"/>
</dbReference>
<keyword evidence="4" id="KW-1185">Reference proteome</keyword>
<dbReference type="CDD" id="cd02182">
    <property type="entry name" value="GH16_Strep_laminarinase_like"/>
    <property type="match status" value="1"/>
</dbReference>
<feature type="domain" description="GH16" evidence="2">
    <location>
        <begin position="13"/>
        <end position="287"/>
    </location>
</feature>
<dbReference type="PANTHER" id="PTHR10963">
    <property type="entry name" value="GLYCOSYL HYDROLASE-RELATED"/>
    <property type="match status" value="1"/>
</dbReference>
<comment type="caution">
    <text evidence="3">The sequence shown here is derived from an EMBL/GenBank/DDBJ whole genome shotgun (WGS) entry which is preliminary data.</text>
</comment>
<dbReference type="Gene3D" id="2.60.120.200">
    <property type="match status" value="1"/>
</dbReference>
<feature type="signal peptide" evidence="1">
    <location>
        <begin position="1"/>
        <end position="17"/>
    </location>
</feature>
<dbReference type="PANTHER" id="PTHR10963:SF60">
    <property type="entry name" value="GRAM-NEGATIVE BACTERIA-BINDING PROTEIN 1-RELATED"/>
    <property type="match status" value="1"/>
</dbReference>
<feature type="chain" id="PRO_5047485159" description="GH16 domain-containing protein" evidence="1">
    <location>
        <begin position="18"/>
        <end position="287"/>
    </location>
</feature>